<accession>A0ABV7UTZ5</accession>
<comment type="caution">
    <text evidence="2">The sequence shown here is derived from an EMBL/GenBank/DDBJ whole genome shotgun (WGS) entry which is preliminary data.</text>
</comment>
<name>A0ABV7UTZ5_9GAMM</name>
<evidence type="ECO:0000313" key="2">
    <source>
        <dbReference type="EMBL" id="MFC3660459.1"/>
    </source>
</evidence>
<dbReference type="Proteomes" id="UP001595724">
    <property type="component" value="Unassembled WGS sequence"/>
</dbReference>
<keyword evidence="3" id="KW-1185">Reference proteome</keyword>
<evidence type="ECO:0000313" key="3">
    <source>
        <dbReference type="Proteomes" id="UP001595724"/>
    </source>
</evidence>
<gene>
    <name evidence="2" type="ORF">ACFOM9_10315</name>
</gene>
<protein>
    <submittedName>
        <fullName evidence="2">Uncharacterized protein</fullName>
    </submittedName>
</protein>
<dbReference type="RefSeq" id="WP_386709928.1">
    <property type="nucleotide sequence ID" value="NZ_JBHRYF010000008.1"/>
</dbReference>
<dbReference type="EMBL" id="JBHRYF010000008">
    <property type="protein sequence ID" value="MFC3660459.1"/>
    <property type="molecule type" value="Genomic_DNA"/>
</dbReference>
<feature type="compositionally biased region" description="Low complexity" evidence="1">
    <location>
        <begin position="75"/>
        <end position="96"/>
    </location>
</feature>
<sequence length="103" mass="10796">MRAGPTPLLTRLNEIARVPSRSALLELDCRLGQVLAASRRSWVRLALTATNSETSEISTTQAPMNSSVRRVASDLAPAPAAGRAAAEGSGASIGKAVAKERER</sequence>
<organism evidence="2 3">
    <name type="scientific">Luteimonas notoginsengisoli</name>
    <dbReference type="NCBI Taxonomy" id="1578200"/>
    <lineage>
        <taxon>Bacteria</taxon>
        <taxon>Pseudomonadati</taxon>
        <taxon>Pseudomonadota</taxon>
        <taxon>Gammaproteobacteria</taxon>
        <taxon>Lysobacterales</taxon>
        <taxon>Lysobacteraceae</taxon>
        <taxon>Luteimonas</taxon>
    </lineage>
</organism>
<evidence type="ECO:0000256" key="1">
    <source>
        <dbReference type="SAM" id="MobiDB-lite"/>
    </source>
</evidence>
<proteinExistence type="predicted"/>
<reference evidence="3" key="1">
    <citation type="journal article" date="2019" name="Int. J. Syst. Evol. Microbiol.">
        <title>The Global Catalogue of Microorganisms (GCM) 10K type strain sequencing project: providing services to taxonomists for standard genome sequencing and annotation.</title>
        <authorList>
            <consortium name="The Broad Institute Genomics Platform"/>
            <consortium name="The Broad Institute Genome Sequencing Center for Infectious Disease"/>
            <person name="Wu L."/>
            <person name="Ma J."/>
        </authorList>
    </citation>
    <scope>NUCLEOTIDE SEQUENCE [LARGE SCALE GENOMIC DNA]</scope>
    <source>
        <strain evidence="3">KCTC 42211</strain>
    </source>
</reference>
<feature type="region of interest" description="Disordered" evidence="1">
    <location>
        <begin position="75"/>
        <end position="103"/>
    </location>
</feature>